<comment type="caution">
    <text evidence="2">The sequence shown here is derived from an EMBL/GenBank/DDBJ whole genome shotgun (WGS) entry which is preliminary data.</text>
</comment>
<dbReference type="Pfam" id="PF20056">
    <property type="entry name" value="DUF6455"/>
    <property type="match status" value="1"/>
</dbReference>
<accession>A0ABP7K389</accession>
<dbReference type="InterPro" id="IPR045601">
    <property type="entry name" value="DUF6455"/>
</dbReference>
<keyword evidence="3" id="KW-1185">Reference proteome</keyword>
<evidence type="ECO:0000313" key="3">
    <source>
        <dbReference type="Proteomes" id="UP001399917"/>
    </source>
</evidence>
<evidence type="ECO:0000313" key="2">
    <source>
        <dbReference type="EMBL" id="GAA3864360.1"/>
    </source>
</evidence>
<organism evidence="2 3">
    <name type="scientific">Celeribacter arenosi</name>
    <dbReference type="NCBI Taxonomy" id="792649"/>
    <lineage>
        <taxon>Bacteria</taxon>
        <taxon>Pseudomonadati</taxon>
        <taxon>Pseudomonadota</taxon>
        <taxon>Alphaproteobacteria</taxon>
        <taxon>Rhodobacterales</taxon>
        <taxon>Roseobacteraceae</taxon>
        <taxon>Celeribacter</taxon>
    </lineage>
</organism>
<feature type="domain" description="DUF6455" evidence="1">
    <location>
        <begin position="1"/>
        <end position="83"/>
    </location>
</feature>
<name>A0ABP7K389_9RHOB</name>
<dbReference type="EMBL" id="BAABDF010000006">
    <property type="protein sequence ID" value="GAA3864360.1"/>
    <property type="molecule type" value="Genomic_DNA"/>
</dbReference>
<sequence>MKDLTKYDAHALKVDRMAGTLGVDLSEEMQRGNLSEEDLRDRVHRCLSCTEPDLCTKFLDTHTDGAARAPGYCRNKDSLEKLARP</sequence>
<proteinExistence type="predicted"/>
<protein>
    <recommendedName>
        <fullName evidence="1">DUF6455 domain-containing protein</fullName>
    </recommendedName>
</protein>
<reference evidence="3" key="1">
    <citation type="journal article" date="2019" name="Int. J. Syst. Evol. Microbiol.">
        <title>The Global Catalogue of Microorganisms (GCM) 10K type strain sequencing project: providing services to taxonomists for standard genome sequencing and annotation.</title>
        <authorList>
            <consortium name="The Broad Institute Genomics Platform"/>
            <consortium name="The Broad Institute Genome Sequencing Center for Infectious Disease"/>
            <person name="Wu L."/>
            <person name="Ma J."/>
        </authorList>
    </citation>
    <scope>NUCLEOTIDE SEQUENCE [LARGE SCALE GENOMIC DNA]</scope>
    <source>
        <strain evidence="3">JCM 17190</strain>
    </source>
</reference>
<evidence type="ECO:0000259" key="1">
    <source>
        <dbReference type="Pfam" id="PF20056"/>
    </source>
</evidence>
<gene>
    <name evidence="2" type="ORF">GCM10022404_13390</name>
</gene>
<dbReference type="RefSeq" id="WP_344845406.1">
    <property type="nucleotide sequence ID" value="NZ_BAABDF010000006.1"/>
</dbReference>
<dbReference type="Proteomes" id="UP001399917">
    <property type="component" value="Unassembled WGS sequence"/>
</dbReference>